<evidence type="ECO:0000313" key="1">
    <source>
        <dbReference type="EMBL" id="DAD76348.1"/>
    </source>
</evidence>
<organism evidence="1">
    <name type="scientific">Siphoviridae sp. ctxjx4</name>
    <dbReference type="NCBI Taxonomy" id="2826522"/>
    <lineage>
        <taxon>Viruses</taxon>
        <taxon>Duplodnaviria</taxon>
        <taxon>Heunggongvirae</taxon>
        <taxon>Uroviricota</taxon>
        <taxon>Caudoviricetes</taxon>
    </lineage>
</organism>
<accession>A0A8S5M283</accession>
<protein>
    <submittedName>
        <fullName evidence="1">Uncharacterized protein</fullName>
    </submittedName>
</protein>
<dbReference type="EMBL" id="BK014799">
    <property type="protein sequence ID" value="DAD76348.1"/>
    <property type="molecule type" value="Genomic_DNA"/>
</dbReference>
<name>A0A8S5M283_9CAUD</name>
<sequence>MTGLVTVKNGASVETINKIIDEYNAQTKREAKAFEKLKICRDVYEQTFSDNALDNYENALEWYLKMTDVTENILTILEAYGGEIEWED</sequence>
<reference evidence="1" key="1">
    <citation type="journal article" date="2021" name="Proc. Natl. Acad. Sci. U.S.A.">
        <title>A Catalog of Tens of Thousands of Viruses from Human Metagenomes Reveals Hidden Associations with Chronic Diseases.</title>
        <authorList>
            <person name="Tisza M.J."/>
            <person name="Buck C.B."/>
        </authorList>
    </citation>
    <scope>NUCLEOTIDE SEQUENCE</scope>
    <source>
        <strain evidence="1">Ctxjx4</strain>
    </source>
</reference>
<proteinExistence type="predicted"/>